<evidence type="ECO:0000313" key="2">
    <source>
        <dbReference type="EMBL" id="RAI37722.1"/>
    </source>
</evidence>
<dbReference type="Proteomes" id="UP000248863">
    <property type="component" value="Unassembled WGS sequence"/>
</dbReference>
<evidence type="ECO:0008006" key="4">
    <source>
        <dbReference type="Google" id="ProtNLM"/>
    </source>
</evidence>
<sequence>MDQRTDPPQHVHPAVTNPLAAGLRGRCPRCGEGHLFSGFLTVRPRCEVCGLDLAFIDSGDGPAFFVMSFSGFVVVAAALITEIVYQPPFWLHAVLWLPLILITTLAPLRPSKGLMIALQYRHKAEEGRFGPGDAS</sequence>
<proteinExistence type="predicted"/>
<dbReference type="RefSeq" id="WP_111357979.1">
    <property type="nucleotide sequence ID" value="NZ_NHSK01000225.1"/>
</dbReference>
<feature type="transmembrane region" description="Helical" evidence="1">
    <location>
        <begin position="89"/>
        <end position="108"/>
    </location>
</feature>
<keyword evidence="3" id="KW-1185">Reference proteome</keyword>
<dbReference type="InterPro" id="IPR009325">
    <property type="entry name" value="DUF983"/>
</dbReference>
<keyword evidence="1" id="KW-1133">Transmembrane helix</keyword>
<organism evidence="2 3">
    <name type="scientific">Rhodoplanes elegans</name>
    <dbReference type="NCBI Taxonomy" id="29408"/>
    <lineage>
        <taxon>Bacteria</taxon>
        <taxon>Pseudomonadati</taxon>
        <taxon>Pseudomonadota</taxon>
        <taxon>Alphaproteobacteria</taxon>
        <taxon>Hyphomicrobiales</taxon>
        <taxon>Nitrobacteraceae</taxon>
        <taxon>Rhodoplanes</taxon>
    </lineage>
</organism>
<reference evidence="2 3" key="1">
    <citation type="submission" date="2017-07" db="EMBL/GenBank/DDBJ databases">
        <title>Draft Genome Sequences of Select Purple Nonsulfur Bacteria.</title>
        <authorList>
            <person name="Lasarre B."/>
            <person name="Mckinlay J.B."/>
        </authorList>
    </citation>
    <scope>NUCLEOTIDE SEQUENCE [LARGE SCALE GENOMIC DNA]</scope>
    <source>
        <strain evidence="2 3">DSM 11907</strain>
    </source>
</reference>
<name>A0A327KK56_9BRAD</name>
<dbReference type="Pfam" id="PF06170">
    <property type="entry name" value="DUF983"/>
    <property type="match status" value="1"/>
</dbReference>
<comment type="caution">
    <text evidence="2">The sequence shown here is derived from an EMBL/GenBank/DDBJ whole genome shotgun (WGS) entry which is preliminary data.</text>
</comment>
<dbReference type="OrthoDB" id="9799456at2"/>
<dbReference type="AlphaFoldDB" id="A0A327KK56"/>
<feature type="transmembrane region" description="Helical" evidence="1">
    <location>
        <begin position="63"/>
        <end position="83"/>
    </location>
</feature>
<gene>
    <name evidence="2" type="ORF">CH338_15115</name>
</gene>
<evidence type="ECO:0000313" key="3">
    <source>
        <dbReference type="Proteomes" id="UP000248863"/>
    </source>
</evidence>
<dbReference type="EMBL" id="NPEU01000166">
    <property type="protein sequence ID" value="RAI37722.1"/>
    <property type="molecule type" value="Genomic_DNA"/>
</dbReference>
<keyword evidence="1" id="KW-0472">Membrane</keyword>
<evidence type="ECO:0000256" key="1">
    <source>
        <dbReference type="SAM" id="Phobius"/>
    </source>
</evidence>
<protein>
    <recommendedName>
        <fullName evidence="4">DUF983 domain-containing protein</fullName>
    </recommendedName>
</protein>
<accession>A0A327KK56</accession>
<keyword evidence="1" id="KW-0812">Transmembrane</keyword>